<evidence type="ECO:0008006" key="3">
    <source>
        <dbReference type="Google" id="ProtNLM"/>
    </source>
</evidence>
<dbReference type="EMBL" id="LKCM01000144">
    <property type="protein sequence ID" value="KPQ43436.1"/>
    <property type="molecule type" value="Genomic_DNA"/>
</dbReference>
<dbReference type="AlphaFoldDB" id="A0A0P8AGE7"/>
<comment type="caution">
    <text evidence="1">The sequence shown here is derived from an EMBL/GenBank/DDBJ whole genome shotgun (WGS) entry which is preliminary data.</text>
</comment>
<organism evidence="1 2">
    <name type="scientific">Candidatus Methanoperedens nitratireducens</name>
    <dbReference type="NCBI Taxonomy" id="1392998"/>
    <lineage>
        <taxon>Archaea</taxon>
        <taxon>Methanobacteriati</taxon>
        <taxon>Methanobacteriota</taxon>
        <taxon>Stenosarchaea group</taxon>
        <taxon>Methanomicrobia</taxon>
        <taxon>Methanosarcinales</taxon>
        <taxon>ANME-2 cluster</taxon>
        <taxon>Candidatus Methanoperedentaceae</taxon>
        <taxon>Candidatus Methanoperedens</taxon>
    </lineage>
</organism>
<name>A0A0P8AGE7_9EURY</name>
<dbReference type="Gene3D" id="2.10.260.10">
    <property type="match status" value="1"/>
</dbReference>
<dbReference type="SUPFAM" id="SSF89447">
    <property type="entry name" value="AbrB/MazE/MraZ-like"/>
    <property type="match status" value="1"/>
</dbReference>
<evidence type="ECO:0000313" key="2">
    <source>
        <dbReference type="Proteomes" id="UP000050360"/>
    </source>
</evidence>
<evidence type="ECO:0000313" key="1">
    <source>
        <dbReference type="EMBL" id="KPQ43436.1"/>
    </source>
</evidence>
<gene>
    <name evidence="1" type="ORF">MPEBLZ_01995</name>
</gene>
<proteinExistence type="predicted"/>
<sequence length="109" mass="12892">MTYQAIYKEIIDIIAFQKKDAVNIMEELIVDDTYNIHFPRTLVDLLNIRPRDRFNIIIKDNEIVLEKVKKEKKVEKDSLVELLDSPAHVDIVRIKELNLNALEEELWTT</sequence>
<reference evidence="1 2" key="1">
    <citation type="submission" date="2015-09" db="EMBL/GenBank/DDBJ databases">
        <title>A metagenomics-based metabolic model of nitrate-dependent anaerobic oxidation of methane by Methanoperedens-like archaea.</title>
        <authorList>
            <person name="Arshad A."/>
            <person name="Speth D.R."/>
            <person name="De Graaf R.M."/>
            <person name="Op Den Camp H.J."/>
            <person name="Jetten M.S."/>
            <person name="Welte C.U."/>
        </authorList>
    </citation>
    <scope>NUCLEOTIDE SEQUENCE [LARGE SCALE GENOMIC DNA]</scope>
</reference>
<protein>
    <recommendedName>
        <fullName evidence="3">SpoVT-AbrB domain-containing protein</fullName>
    </recommendedName>
</protein>
<accession>A0A0P8AGE7</accession>
<dbReference type="Proteomes" id="UP000050360">
    <property type="component" value="Unassembled WGS sequence"/>
</dbReference>
<dbReference type="InterPro" id="IPR037914">
    <property type="entry name" value="SpoVT-AbrB_sf"/>
</dbReference>